<dbReference type="Proteomes" id="UP000703295">
    <property type="component" value="Unassembled WGS sequence"/>
</dbReference>
<dbReference type="RefSeq" id="WP_204476617.1">
    <property type="nucleotide sequence ID" value="NZ_JACJJW010000040.1"/>
</dbReference>
<name>A0ABS2EXY7_9BACE</name>
<accession>A0ABS2EXY7</accession>
<protein>
    <submittedName>
        <fullName evidence="1">Uncharacterized protein</fullName>
    </submittedName>
</protein>
<keyword evidence="2" id="KW-1185">Reference proteome</keyword>
<sequence length="196" mass="23195">MNLNELRDKAYQCAVAHGWHEENLSNEHFLCLVISELMEAVEADRKGKHAKVAMFKEWQGNSVPLTEETRKRRFMEDFEAFIKGTVEEELSDACIRLLDLAGLRGISLSSVPFPFHHRKEYKEERSKLTFTEWVYDVIRPIARYNKDNYPIGYLFIGVLQELFCKAEIMGFDLLWFIEQKMKYNELRPYKHGDKSY</sequence>
<reference evidence="1 2" key="1">
    <citation type="journal article" date="2021" name="Sci. Rep.">
        <title>The distribution of antibiotic resistance genes in chicken gut microbiota commensals.</title>
        <authorList>
            <person name="Juricova H."/>
            <person name="Matiasovicova J."/>
            <person name="Kubasova T."/>
            <person name="Cejkova D."/>
            <person name="Rychlik I."/>
        </authorList>
    </citation>
    <scope>NUCLEOTIDE SEQUENCE [LARGE SCALE GENOMIC DNA]</scope>
    <source>
        <strain evidence="1 2">An801</strain>
    </source>
</reference>
<gene>
    <name evidence="1" type="ORF">H6A31_12265</name>
</gene>
<evidence type="ECO:0000313" key="2">
    <source>
        <dbReference type="Proteomes" id="UP000703295"/>
    </source>
</evidence>
<dbReference type="EMBL" id="JACJJW010000040">
    <property type="protein sequence ID" value="MBM6759441.1"/>
    <property type="molecule type" value="Genomic_DNA"/>
</dbReference>
<comment type="caution">
    <text evidence="1">The sequence shown here is derived from an EMBL/GenBank/DDBJ whole genome shotgun (WGS) entry which is preliminary data.</text>
</comment>
<evidence type="ECO:0000313" key="1">
    <source>
        <dbReference type="EMBL" id="MBM6759441.1"/>
    </source>
</evidence>
<proteinExistence type="predicted"/>
<dbReference type="Gene3D" id="1.10.287.1080">
    <property type="entry name" value="MazG-like"/>
    <property type="match status" value="1"/>
</dbReference>
<organism evidence="1 2">
    <name type="scientific">Bacteroides mediterraneensis</name>
    <dbReference type="NCBI Taxonomy" id="1841856"/>
    <lineage>
        <taxon>Bacteria</taxon>
        <taxon>Pseudomonadati</taxon>
        <taxon>Bacteroidota</taxon>
        <taxon>Bacteroidia</taxon>
        <taxon>Bacteroidales</taxon>
        <taxon>Bacteroidaceae</taxon>
        <taxon>Bacteroides</taxon>
    </lineage>
</organism>